<sequence length="47" mass="5585">MTIKFRRVYQEALCHKGQEDCRYFLNTCSNGRGCPVFLPSMMWPNQQ</sequence>
<gene>
    <name evidence="1" type="ORF">Godav_023484</name>
</gene>
<organism evidence="1 2">
    <name type="scientific">Gossypium davidsonii</name>
    <name type="common">Davidson's cotton</name>
    <name type="synonym">Gossypium klotzschianum subsp. davidsonii</name>
    <dbReference type="NCBI Taxonomy" id="34287"/>
    <lineage>
        <taxon>Eukaryota</taxon>
        <taxon>Viridiplantae</taxon>
        <taxon>Streptophyta</taxon>
        <taxon>Embryophyta</taxon>
        <taxon>Tracheophyta</taxon>
        <taxon>Spermatophyta</taxon>
        <taxon>Magnoliopsida</taxon>
        <taxon>eudicotyledons</taxon>
        <taxon>Gunneridae</taxon>
        <taxon>Pentapetalae</taxon>
        <taxon>rosids</taxon>
        <taxon>malvids</taxon>
        <taxon>Malvales</taxon>
        <taxon>Malvaceae</taxon>
        <taxon>Malvoideae</taxon>
        <taxon>Gossypium</taxon>
    </lineage>
</organism>
<protein>
    <submittedName>
        <fullName evidence="1">Uncharacterized protein</fullName>
    </submittedName>
</protein>
<evidence type="ECO:0000313" key="1">
    <source>
        <dbReference type="EMBL" id="MBA0628845.1"/>
    </source>
</evidence>
<comment type="caution">
    <text evidence="1">The sequence shown here is derived from an EMBL/GenBank/DDBJ whole genome shotgun (WGS) entry which is preliminary data.</text>
</comment>
<evidence type="ECO:0000313" key="2">
    <source>
        <dbReference type="Proteomes" id="UP000593561"/>
    </source>
</evidence>
<accession>A0A7J8SSP3</accession>
<proteinExistence type="predicted"/>
<dbReference type="Proteomes" id="UP000593561">
    <property type="component" value="Unassembled WGS sequence"/>
</dbReference>
<keyword evidence="2" id="KW-1185">Reference proteome</keyword>
<reference evidence="1 2" key="1">
    <citation type="journal article" date="2019" name="Genome Biol. Evol.">
        <title>Insights into the evolution of the New World diploid cottons (Gossypium, subgenus Houzingenia) based on genome sequencing.</title>
        <authorList>
            <person name="Grover C.E."/>
            <person name="Arick M.A. 2nd"/>
            <person name="Thrash A."/>
            <person name="Conover J.L."/>
            <person name="Sanders W.S."/>
            <person name="Peterson D.G."/>
            <person name="Frelichowski J.E."/>
            <person name="Scheffler J.A."/>
            <person name="Scheffler B.E."/>
            <person name="Wendel J.F."/>
        </authorList>
    </citation>
    <scope>NUCLEOTIDE SEQUENCE [LARGE SCALE GENOMIC DNA]</scope>
    <source>
        <strain evidence="1">27</strain>
        <tissue evidence="1">Leaf</tissue>
    </source>
</reference>
<dbReference type="EMBL" id="JABFAC010000011">
    <property type="protein sequence ID" value="MBA0628845.1"/>
    <property type="molecule type" value="Genomic_DNA"/>
</dbReference>
<dbReference type="AlphaFoldDB" id="A0A7J8SSP3"/>
<name>A0A7J8SSP3_GOSDV</name>